<dbReference type="InterPro" id="IPR018511">
    <property type="entry name" value="Hemolysin-typ_Ca-bd_CS"/>
</dbReference>
<name>A0ABT2YSW9_9GAMM</name>
<organism evidence="1 2">
    <name type="scientific">Marinomonas sargassi</name>
    <dbReference type="NCBI Taxonomy" id="2984494"/>
    <lineage>
        <taxon>Bacteria</taxon>
        <taxon>Pseudomonadati</taxon>
        <taxon>Pseudomonadota</taxon>
        <taxon>Gammaproteobacteria</taxon>
        <taxon>Oceanospirillales</taxon>
        <taxon>Oceanospirillaceae</taxon>
        <taxon>Marinomonas</taxon>
    </lineage>
</organism>
<dbReference type="PRINTS" id="PR00313">
    <property type="entry name" value="CABNDNGRPT"/>
</dbReference>
<reference evidence="1 2" key="1">
    <citation type="submission" date="2022-10" db="EMBL/GenBank/DDBJ databases">
        <title>Marinomonas transparenta sp. nov. and Marinomonas sargassi sp. nov., isolated from marine alga (Sargassum natans (L.) Gaillon).</title>
        <authorList>
            <person name="Wang Y."/>
        </authorList>
    </citation>
    <scope>NUCLEOTIDE SEQUENCE [LARGE SCALE GENOMIC DNA]</scope>
    <source>
        <strain evidence="1 2">C2222</strain>
    </source>
</reference>
<accession>A0ABT2YSW9</accession>
<dbReference type="InterPro" id="IPR049826">
    <property type="entry name" value="Ig-like_ice"/>
</dbReference>
<dbReference type="Proteomes" id="UP001209713">
    <property type="component" value="Unassembled WGS sequence"/>
</dbReference>
<dbReference type="InterPro" id="IPR001343">
    <property type="entry name" value="Hemolysn_Ca-bd"/>
</dbReference>
<sequence>TVTIEEGVTNTIEVEVNGQTYTATVDENGSWSVEVDGEDVIAAIESGTDITVTVTSTDEAGNTATETTTIDVSDINVDVSATAGEIAVDAITLDDVINAAESSDTIAVSGTATGGDIAEGDVVSMTINGTTYTTTVDADGNWTVDVDGADLAADTEFEVSVASEDAAGNTVDSTATSTHTVDSSADAGTVTVSDITSDDVINAAESSDTIAVSGTATGGDIAEGDVVSMTINGTTYTTTVDADGNWTVDVDGADLAADTEFEVSVASEDAVGNTVDSTATSTHTVDSSADAGTVTVSDITSDDVINAAESSDTIAVSGTATGGDIAEGDVVSMTINGTTYTTTVDADGNWTVDVDGADLAADTEFEVSVASEDAVGNTVDSTATSTHTVDSSADAGTVTVSDITSDDVINAAESSDTIAVSGTATGGDIAEGDVVSMTINGTTYTTTVDADGNWTVDVDGADLAADTEFEVSVASEDAAGNTVDSTATSTHTVDTSIATPSISFESTGDDSVYNAEEVGEDGAVTATISVTGSEVGDTLAYIVDGGFNSVTLTQDDIDNGVEVEVVPGESLKALTADSSGNISSAVTETAAEADLTAESGTVTVDAITEDDVISASEAASTVTVTGTAMGGDIADGDLVTLEINGETYTTTVDENGEWSVDVQGSDLAAETAFDAVVMSSDEAGNTVNTTGSSTHTVDIVAESGTVKINVITSDDVINANESGGNVTIFGRAYGGDIAEGDTITLEINGTTYTSEVKSSGNWNLSVSGVDLAADTEFDVTITSTDDVGNTVTSIITSTHTVDLDIATPEITFESTGDDSIYNAEEIGEDETVTATISVSGSEVGDTLTYTVEGSDEITVTLSQDDIDNGIGLEVSPRDTLVATLSDDAGNSSDEVSETAPEADLTADSGTVTVNAITVDDIVNATEASSTIEVSGTAIDGDIVEGDIVTLVINGTTYTTTVDGSGEWVVDIDGADLEEDAYFDAVVTSTDDAGNTVESTGSSFHTIDTSAVGGIDVDGITSDSIIGPEESAEGVYVTLTGYVFNDATAGDTIIVYVDGNAVGTATVSNETNDDGQYTYTVDVLGSDLVASTSTPPQVIVTVTGTDDAGNEFSASTSEAYQINTNTNADIDLFVFDDSGDNIINSDEVDNVTVGAFYLGSTQSFLITITDSEGGTISTSDAVIDEDYGDSYYIETYLDVSSLADGSLSVTVSFTDADGVVSSKTDSITKDTGTVVTEGTASDDVIEGKDYESSDESDTLYGYSGSDELTGGEGGDILIGGAGNDILTGGFDEQDDGSIDTMTGGDGEDTFVLQGSDTLDIITDFSAKDDKLDLTALLSDLDGSPSDDADAAVIEAFLTNVITVTDKSVEINGAEVAVFGENSDFDSNQDGTVDSYDTVNVIYNDQEFSIYIDG</sequence>
<keyword evidence="2" id="KW-1185">Reference proteome</keyword>
<evidence type="ECO:0000313" key="1">
    <source>
        <dbReference type="EMBL" id="MCV2402987.1"/>
    </source>
</evidence>
<feature type="non-terminal residue" evidence="1">
    <location>
        <position position="1"/>
    </location>
</feature>
<dbReference type="InterPro" id="IPR013783">
    <property type="entry name" value="Ig-like_fold"/>
</dbReference>
<evidence type="ECO:0000313" key="2">
    <source>
        <dbReference type="Proteomes" id="UP001209713"/>
    </source>
</evidence>
<dbReference type="EMBL" id="JAOVZB010000003">
    <property type="protein sequence ID" value="MCV2402987.1"/>
    <property type="molecule type" value="Genomic_DNA"/>
</dbReference>
<protein>
    <submittedName>
        <fullName evidence="1">Ig-like domain-containing protein</fullName>
    </submittedName>
</protein>
<dbReference type="PROSITE" id="PS00330">
    <property type="entry name" value="HEMOLYSIN_CALCIUM"/>
    <property type="match status" value="2"/>
</dbReference>
<dbReference type="NCBIfam" id="NF012196">
    <property type="entry name" value="Ig_like_ice"/>
    <property type="match status" value="8"/>
</dbReference>
<dbReference type="Gene3D" id="2.60.40.10">
    <property type="entry name" value="Immunoglobulins"/>
    <property type="match status" value="9"/>
</dbReference>
<dbReference type="Pfam" id="PF00353">
    <property type="entry name" value="HemolysinCabind"/>
    <property type="match status" value="1"/>
</dbReference>
<proteinExistence type="predicted"/>
<dbReference type="RefSeq" id="WP_263530366.1">
    <property type="nucleotide sequence ID" value="NZ_JAOVZB010000003.1"/>
</dbReference>
<comment type="caution">
    <text evidence="1">The sequence shown here is derived from an EMBL/GenBank/DDBJ whole genome shotgun (WGS) entry which is preliminary data.</text>
</comment>
<dbReference type="NCBIfam" id="NF033510">
    <property type="entry name" value="Ca_tandemer"/>
    <property type="match status" value="8"/>
</dbReference>
<gene>
    <name evidence="1" type="ORF">OFY17_08875</name>
</gene>